<sequence length="293" mass="32528">MSRIVFNMGWDAKTAQELISGCASESGEFEQRCFPDGETYLNVLSDVADRECVLLINGVQPDQQFLSWIYMAENLKELGATSVGMLIPYLPYMRQDIRFKPGECVTSRHFAKLISASFDWLITTDPHLHRYDALSEIYSIPTRIVPAAPAIARWIKQSVDNPVIIGPDIESQQWVQDVASLVGCSYEVLLKERSGDRDVSVSLPKRADFKGFTPVLVDDIISTGRTMANAVVNLIQCDMKAPVCIGVHPLFSDDCIALLKESGAQQVVSCNTLNHPSALIQLTEDWTEALSNQ</sequence>
<evidence type="ECO:0000256" key="6">
    <source>
        <dbReference type="ARBA" id="ARBA00022840"/>
    </source>
</evidence>
<keyword evidence="12" id="KW-1185">Reference proteome</keyword>
<proteinExistence type="inferred from homology"/>
<protein>
    <recommendedName>
        <fullName evidence="1">ribose-phosphate diphosphokinase</fullName>
        <ecNumber evidence="1">2.7.6.1</ecNumber>
    </recommendedName>
</protein>
<dbReference type="CDD" id="cd06223">
    <property type="entry name" value="PRTases_typeI"/>
    <property type="match status" value="1"/>
</dbReference>
<evidence type="ECO:0000256" key="2">
    <source>
        <dbReference type="ARBA" id="ARBA00022679"/>
    </source>
</evidence>
<dbReference type="GO" id="GO:0004749">
    <property type="term" value="F:ribose phosphate diphosphokinase activity"/>
    <property type="evidence" value="ECO:0007669"/>
    <property type="project" value="UniProtKB-EC"/>
</dbReference>
<evidence type="ECO:0000256" key="4">
    <source>
        <dbReference type="ARBA" id="ARBA00022741"/>
    </source>
</evidence>
<dbReference type="RefSeq" id="WP_386716956.1">
    <property type="nucleotide sequence ID" value="NZ_JBHRSZ010000002.1"/>
</dbReference>
<dbReference type="PANTHER" id="PTHR10210">
    <property type="entry name" value="RIBOSE-PHOSPHATE DIPHOSPHOKINASE FAMILY MEMBER"/>
    <property type="match status" value="1"/>
</dbReference>
<organism evidence="11 12">
    <name type="scientific">Litoribrevibacter euphylliae</name>
    <dbReference type="NCBI Taxonomy" id="1834034"/>
    <lineage>
        <taxon>Bacteria</taxon>
        <taxon>Pseudomonadati</taxon>
        <taxon>Pseudomonadota</taxon>
        <taxon>Gammaproteobacteria</taxon>
        <taxon>Oceanospirillales</taxon>
        <taxon>Oceanospirillaceae</taxon>
        <taxon>Litoribrevibacter</taxon>
    </lineage>
</organism>
<evidence type="ECO:0000313" key="12">
    <source>
        <dbReference type="Proteomes" id="UP001595476"/>
    </source>
</evidence>
<dbReference type="EC" id="2.7.6.1" evidence="1"/>
<dbReference type="InterPro" id="IPR029099">
    <property type="entry name" value="Pribosyltran_N"/>
</dbReference>
<dbReference type="SUPFAM" id="SSF53271">
    <property type="entry name" value="PRTase-like"/>
    <property type="match status" value="2"/>
</dbReference>
<dbReference type="NCBIfam" id="TIGR01251">
    <property type="entry name" value="ribP_PPkin"/>
    <property type="match status" value="1"/>
</dbReference>
<dbReference type="InterPro" id="IPR000836">
    <property type="entry name" value="PRTase_dom"/>
</dbReference>
<evidence type="ECO:0000256" key="1">
    <source>
        <dbReference type="ARBA" id="ARBA00013247"/>
    </source>
</evidence>
<evidence type="ECO:0000256" key="3">
    <source>
        <dbReference type="ARBA" id="ARBA00022727"/>
    </source>
</evidence>
<dbReference type="Pfam" id="PF13793">
    <property type="entry name" value="Pribosyltran_N"/>
    <property type="match status" value="1"/>
</dbReference>
<evidence type="ECO:0000259" key="10">
    <source>
        <dbReference type="Pfam" id="PF13793"/>
    </source>
</evidence>
<evidence type="ECO:0000313" key="11">
    <source>
        <dbReference type="EMBL" id="MFC3150336.1"/>
    </source>
</evidence>
<feature type="domain" description="Phosphoribosyltransferase" evidence="9">
    <location>
        <begin position="149"/>
        <end position="274"/>
    </location>
</feature>
<dbReference type="PANTHER" id="PTHR10210:SF32">
    <property type="entry name" value="RIBOSE-PHOSPHATE PYROPHOSPHOKINASE 2"/>
    <property type="match status" value="1"/>
</dbReference>
<evidence type="ECO:0000256" key="8">
    <source>
        <dbReference type="RuleBase" id="RU004324"/>
    </source>
</evidence>
<dbReference type="NCBIfam" id="NF005537">
    <property type="entry name" value="PRK07199.1"/>
    <property type="match status" value="1"/>
</dbReference>
<comment type="catalytic activity">
    <reaction evidence="7">
        <text>D-ribose 5-phosphate + ATP = 5-phospho-alpha-D-ribose 1-diphosphate + AMP + H(+)</text>
        <dbReference type="Rhea" id="RHEA:15609"/>
        <dbReference type="ChEBI" id="CHEBI:15378"/>
        <dbReference type="ChEBI" id="CHEBI:30616"/>
        <dbReference type="ChEBI" id="CHEBI:58017"/>
        <dbReference type="ChEBI" id="CHEBI:78346"/>
        <dbReference type="ChEBI" id="CHEBI:456215"/>
        <dbReference type="EC" id="2.7.6.1"/>
    </reaction>
</comment>
<dbReference type="EMBL" id="JBHRSZ010000002">
    <property type="protein sequence ID" value="MFC3150336.1"/>
    <property type="molecule type" value="Genomic_DNA"/>
</dbReference>
<gene>
    <name evidence="11" type="ORF">ACFOEK_04805</name>
</gene>
<dbReference type="InterPro" id="IPR005946">
    <property type="entry name" value="Rib-P_diPkinase"/>
</dbReference>
<dbReference type="SMART" id="SM01400">
    <property type="entry name" value="Pribosyltran_N"/>
    <property type="match status" value="1"/>
</dbReference>
<keyword evidence="4" id="KW-0547">Nucleotide-binding</keyword>
<feature type="domain" description="Ribose-phosphate pyrophosphokinase N-terminal" evidence="10">
    <location>
        <begin position="6"/>
        <end position="116"/>
    </location>
</feature>
<dbReference type="InterPro" id="IPR029057">
    <property type="entry name" value="PRTase-like"/>
</dbReference>
<comment type="caution">
    <text evidence="11">The sequence shown here is derived from an EMBL/GenBank/DDBJ whole genome shotgun (WGS) entry which is preliminary data.</text>
</comment>
<evidence type="ECO:0000256" key="7">
    <source>
        <dbReference type="ARBA" id="ARBA00049535"/>
    </source>
</evidence>
<reference evidence="12" key="1">
    <citation type="journal article" date="2019" name="Int. J. Syst. Evol. Microbiol.">
        <title>The Global Catalogue of Microorganisms (GCM) 10K type strain sequencing project: providing services to taxonomists for standard genome sequencing and annotation.</title>
        <authorList>
            <consortium name="The Broad Institute Genomics Platform"/>
            <consortium name="The Broad Institute Genome Sequencing Center for Infectious Disease"/>
            <person name="Wu L."/>
            <person name="Ma J."/>
        </authorList>
    </citation>
    <scope>NUCLEOTIDE SEQUENCE [LARGE SCALE GENOMIC DNA]</scope>
    <source>
        <strain evidence="12">KCTC 52438</strain>
    </source>
</reference>
<comment type="similarity">
    <text evidence="8">Belongs to the ribose-phosphate pyrophosphokinase family.</text>
</comment>
<evidence type="ECO:0000259" key="9">
    <source>
        <dbReference type="Pfam" id="PF00156"/>
    </source>
</evidence>
<dbReference type="Proteomes" id="UP001595476">
    <property type="component" value="Unassembled WGS sequence"/>
</dbReference>
<accession>A0ABV7HCH4</accession>
<dbReference type="Gene3D" id="3.40.50.2020">
    <property type="match status" value="2"/>
</dbReference>
<dbReference type="Pfam" id="PF00156">
    <property type="entry name" value="Pribosyltran"/>
    <property type="match status" value="1"/>
</dbReference>
<keyword evidence="5" id="KW-0418">Kinase</keyword>
<keyword evidence="3 8" id="KW-0545">Nucleotide biosynthesis</keyword>
<keyword evidence="6" id="KW-0067">ATP-binding</keyword>
<name>A0ABV7HCH4_9GAMM</name>
<evidence type="ECO:0000256" key="5">
    <source>
        <dbReference type="ARBA" id="ARBA00022777"/>
    </source>
</evidence>
<keyword evidence="2 11" id="KW-0808">Transferase</keyword>